<reference evidence="4 5" key="1">
    <citation type="submission" date="2006-02" db="EMBL/GenBank/DDBJ databases">
        <authorList>
            <person name="Amann R."/>
            <person name="Ferriera S."/>
            <person name="Johnson J."/>
            <person name="Kravitz S."/>
            <person name="Halpern A."/>
            <person name="Remington K."/>
            <person name="Beeson K."/>
            <person name="Tran B."/>
            <person name="Rogers Y.-H."/>
            <person name="Friedman R."/>
            <person name="Venter J.C."/>
        </authorList>
    </citation>
    <scope>NUCLEOTIDE SEQUENCE [LARGE SCALE GENOMIC DNA]</scope>
    <source>
        <strain evidence="4 5">DSM 3645</strain>
    </source>
</reference>
<evidence type="ECO:0000259" key="2">
    <source>
        <dbReference type="Pfam" id="PF01336"/>
    </source>
</evidence>
<evidence type="ECO:0000256" key="1">
    <source>
        <dbReference type="ARBA" id="ARBA00022801"/>
    </source>
</evidence>
<keyword evidence="1" id="KW-0378">Hydrolase</keyword>
<name>A3ZZS3_9BACT</name>
<dbReference type="CDD" id="cd04492">
    <property type="entry name" value="YhaM_OBF_like"/>
    <property type="match status" value="1"/>
</dbReference>
<dbReference type="RefSeq" id="WP_002651154.1">
    <property type="nucleotide sequence ID" value="NZ_CH672376.1"/>
</dbReference>
<feature type="domain" description="OB" evidence="2">
    <location>
        <begin position="21"/>
        <end position="89"/>
    </location>
</feature>
<dbReference type="STRING" id="314230.DSM3645_16280"/>
<dbReference type="InterPro" id="IPR004365">
    <property type="entry name" value="NA-bd_OB_tRNA"/>
</dbReference>
<organism evidence="4 5">
    <name type="scientific">Blastopirellula marina DSM 3645</name>
    <dbReference type="NCBI Taxonomy" id="314230"/>
    <lineage>
        <taxon>Bacteria</taxon>
        <taxon>Pseudomonadati</taxon>
        <taxon>Planctomycetota</taxon>
        <taxon>Planctomycetia</taxon>
        <taxon>Pirellulales</taxon>
        <taxon>Pirellulaceae</taxon>
        <taxon>Blastopirellula</taxon>
    </lineage>
</organism>
<dbReference type="Gene3D" id="1.10.3210.10">
    <property type="entry name" value="Hypothetical protein af1432"/>
    <property type="match status" value="1"/>
</dbReference>
<dbReference type="GO" id="GO:0016787">
    <property type="term" value="F:hydrolase activity"/>
    <property type="evidence" value="ECO:0007669"/>
    <property type="project" value="UniProtKB-KW"/>
</dbReference>
<dbReference type="OrthoDB" id="9778453at2"/>
<dbReference type="EMBL" id="AANZ01000025">
    <property type="protein sequence ID" value="EAQ78022.1"/>
    <property type="molecule type" value="Genomic_DNA"/>
</dbReference>
<accession>A3ZZS3</accession>
<gene>
    <name evidence="4" type="ORF">DSM3645_16280</name>
</gene>
<dbReference type="Proteomes" id="UP000004358">
    <property type="component" value="Unassembled WGS sequence"/>
</dbReference>
<dbReference type="InterPro" id="IPR003607">
    <property type="entry name" value="HD/PDEase_dom"/>
</dbReference>
<dbReference type="Pfam" id="PF01966">
    <property type="entry name" value="HD"/>
    <property type="match status" value="1"/>
</dbReference>
<evidence type="ECO:0000313" key="4">
    <source>
        <dbReference type="EMBL" id="EAQ78022.1"/>
    </source>
</evidence>
<dbReference type="PANTHER" id="PTHR37294">
    <property type="entry name" value="3'-5' EXORIBONUCLEASE YHAM"/>
    <property type="match status" value="1"/>
</dbReference>
<dbReference type="AlphaFoldDB" id="A3ZZS3"/>
<comment type="caution">
    <text evidence="4">The sequence shown here is derived from an EMBL/GenBank/DDBJ whole genome shotgun (WGS) entry which is preliminary data.</text>
</comment>
<proteinExistence type="predicted"/>
<evidence type="ECO:0000313" key="5">
    <source>
        <dbReference type="Proteomes" id="UP000004358"/>
    </source>
</evidence>
<dbReference type="InterPro" id="IPR050798">
    <property type="entry name" value="YhaM_exoribonuc/phosphodiest"/>
</dbReference>
<dbReference type="InterPro" id="IPR012340">
    <property type="entry name" value="NA-bd_OB-fold"/>
</dbReference>
<protein>
    <submittedName>
        <fullName evidence="4">CMP-binding protein</fullName>
    </submittedName>
</protein>
<dbReference type="InterPro" id="IPR006674">
    <property type="entry name" value="HD_domain"/>
</dbReference>
<dbReference type="GO" id="GO:0031125">
    <property type="term" value="P:rRNA 3'-end processing"/>
    <property type="evidence" value="ECO:0007669"/>
    <property type="project" value="TreeGrafter"/>
</dbReference>
<evidence type="ECO:0000259" key="3">
    <source>
        <dbReference type="Pfam" id="PF01966"/>
    </source>
</evidence>
<dbReference type="Gene3D" id="2.40.50.140">
    <property type="entry name" value="Nucleic acid-binding proteins"/>
    <property type="match status" value="1"/>
</dbReference>
<dbReference type="Pfam" id="PF01336">
    <property type="entry name" value="tRNA_anti-codon"/>
    <property type="match status" value="1"/>
</dbReference>
<dbReference type="GO" id="GO:0003676">
    <property type="term" value="F:nucleic acid binding"/>
    <property type="evidence" value="ECO:0007669"/>
    <property type="project" value="InterPro"/>
</dbReference>
<dbReference type="SUPFAM" id="SSF109604">
    <property type="entry name" value="HD-domain/PDEase-like"/>
    <property type="match status" value="1"/>
</dbReference>
<feature type="domain" description="HD" evidence="3">
    <location>
        <begin position="163"/>
        <end position="286"/>
    </location>
</feature>
<dbReference type="CDD" id="cd00077">
    <property type="entry name" value="HDc"/>
    <property type="match status" value="1"/>
</dbReference>
<dbReference type="HOGENOM" id="CLU_056349_2_0_0"/>
<sequence>MARREIANLGENETIDEVYLVSNKQLRPNRQGNLYLQMQIGDKSGQVNGMMWNANDHVYRKFDDGDYVRIQGTSQFYNGAMQIIVSGIERVDVKEVDESYFVHLGGAEIDGLRGQLAEMLRGMKNPHLRNLAECFLIDEEFMQRFCRAPAGVKNHHAYHGGLLEHVVNLMKVSQAIVPFYPQIDADLLLIGAFTHDLGKIDELTYDKGFAYSDEGQLIGHLVMGVALIDEKAHEAEKLGGEPMPYELVLRVKHMVVSHHGKLEFGSPKVPMTLEALALNYLDTLDAHVISYGKLIEEDINTDSAWTIYHAPIGRKLYKGEPPRS</sequence>
<dbReference type="PANTHER" id="PTHR37294:SF1">
    <property type="entry name" value="3'-5' EXORIBONUCLEASE YHAM"/>
    <property type="match status" value="1"/>
</dbReference>
<dbReference type="eggNOG" id="COG3481">
    <property type="taxonomic scope" value="Bacteria"/>
</dbReference>